<dbReference type="AlphaFoldDB" id="A0A023BB71"/>
<name>A0A023BB71_GRENI</name>
<reference evidence="2" key="1">
    <citation type="submission" date="2013-12" db="EMBL/GenBank/DDBJ databases">
        <authorList>
            <person name="Omoto C.K."/>
            <person name="Sibley D."/>
            <person name="Venepally P."/>
            <person name="Hadjithomas M."/>
            <person name="Karamycheva S."/>
            <person name="Brunk B."/>
            <person name="Roos D."/>
            <person name="Caler E."/>
            <person name="Lorenzi H."/>
        </authorList>
    </citation>
    <scope>NUCLEOTIDE SEQUENCE</scope>
</reference>
<evidence type="ECO:0000313" key="3">
    <source>
        <dbReference type="Proteomes" id="UP000019763"/>
    </source>
</evidence>
<keyword evidence="3" id="KW-1185">Reference proteome</keyword>
<dbReference type="Gene3D" id="3.40.33.10">
    <property type="entry name" value="CAP"/>
    <property type="match status" value="1"/>
</dbReference>
<dbReference type="InterPro" id="IPR014044">
    <property type="entry name" value="CAP_dom"/>
</dbReference>
<gene>
    <name evidence="2" type="ORF">GNI_027280</name>
</gene>
<feature type="domain" description="SCP" evidence="1">
    <location>
        <begin position="96"/>
        <end position="140"/>
    </location>
</feature>
<feature type="non-terminal residue" evidence="2">
    <location>
        <position position="146"/>
    </location>
</feature>
<evidence type="ECO:0000259" key="1">
    <source>
        <dbReference type="Pfam" id="PF00188"/>
    </source>
</evidence>
<dbReference type="EMBL" id="AFNH02000203">
    <property type="protein sequence ID" value="EZG79293.1"/>
    <property type="molecule type" value="Genomic_DNA"/>
</dbReference>
<proteinExistence type="predicted"/>
<sequence length="146" mass="16456">MKTLRAISYATALTSGLVRGFSPSEELLDLEAPTPDTMSNRSGSLRKVSLPSAWGDDPYPITHVQGSPMDEANFLGGGSFYTDTTDNGWRIRKSLLDMHNYVRKLEAPAALYMTKLVWDFHLEAFSRQWAQYLCENQDSTFFDHSP</sequence>
<dbReference type="InterPro" id="IPR035940">
    <property type="entry name" value="CAP_sf"/>
</dbReference>
<accession>A0A023BB71</accession>
<comment type="caution">
    <text evidence="2">The sequence shown here is derived from an EMBL/GenBank/DDBJ whole genome shotgun (WGS) entry which is preliminary data.</text>
</comment>
<evidence type="ECO:0000313" key="2">
    <source>
        <dbReference type="EMBL" id="EZG79293.1"/>
    </source>
</evidence>
<dbReference type="Proteomes" id="UP000019763">
    <property type="component" value="Unassembled WGS sequence"/>
</dbReference>
<dbReference type="RefSeq" id="XP_011129078.1">
    <property type="nucleotide sequence ID" value="XM_011130776.1"/>
</dbReference>
<dbReference type="VEuPathDB" id="CryptoDB:GNI_027280"/>
<dbReference type="GeneID" id="22911198"/>
<protein>
    <submittedName>
        <fullName evidence="2">Cysteine-rich secretory family protein</fullName>
    </submittedName>
</protein>
<dbReference type="Pfam" id="PF00188">
    <property type="entry name" value="CAP"/>
    <property type="match status" value="1"/>
</dbReference>
<organism evidence="2 3">
    <name type="scientific">Gregarina niphandrodes</name>
    <name type="common">Septate eugregarine</name>
    <dbReference type="NCBI Taxonomy" id="110365"/>
    <lineage>
        <taxon>Eukaryota</taxon>
        <taxon>Sar</taxon>
        <taxon>Alveolata</taxon>
        <taxon>Apicomplexa</taxon>
        <taxon>Conoidasida</taxon>
        <taxon>Gregarinasina</taxon>
        <taxon>Eugregarinorida</taxon>
        <taxon>Gregarinidae</taxon>
        <taxon>Gregarina</taxon>
    </lineage>
</organism>
<dbReference type="SUPFAM" id="SSF55797">
    <property type="entry name" value="PR-1-like"/>
    <property type="match status" value="1"/>
</dbReference>